<dbReference type="PROSITE" id="PS51737">
    <property type="entry name" value="RECOMBINASE_DNA_BIND"/>
    <property type="match status" value="1"/>
</dbReference>
<dbReference type="PROSITE" id="PS00397">
    <property type="entry name" value="RECOMBINASES_1"/>
    <property type="match status" value="1"/>
</dbReference>
<keyword evidence="2" id="KW-0238">DNA-binding</keyword>
<evidence type="ECO:0000256" key="4">
    <source>
        <dbReference type="PIRSR" id="PIRSR606118-50"/>
    </source>
</evidence>
<dbReference type="InterPro" id="IPR006119">
    <property type="entry name" value="Resolv_N"/>
</dbReference>
<keyword evidence="10" id="KW-1185">Reference proteome</keyword>
<feature type="domain" description="Resolvase/invertase-type recombinase catalytic" evidence="7">
    <location>
        <begin position="12"/>
        <end position="158"/>
    </location>
</feature>
<name>A0A2G4YR42_9PROT</name>
<dbReference type="Gene3D" id="3.40.50.1390">
    <property type="entry name" value="Resolvase, N-terminal catalytic domain"/>
    <property type="match status" value="1"/>
</dbReference>
<organism evidence="9 10">
    <name type="scientific">Paremcibacter congregatus</name>
    <dbReference type="NCBI Taxonomy" id="2043170"/>
    <lineage>
        <taxon>Bacteria</taxon>
        <taxon>Pseudomonadati</taxon>
        <taxon>Pseudomonadota</taxon>
        <taxon>Alphaproteobacteria</taxon>
        <taxon>Emcibacterales</taxon>
        <taxon>Emcibacteraceae</taxon>
        <taxon>Paremcibacter</taxon>
    </lineage>
</organism>
<dbReference type="GO" id="GO:0003677">
    <property type="term" value="F:DNA binding"/>
    <property type="evidence" value="ECO:0007669"/>
    <property type="project" value="UniProtKB-KW"/>
</dbReference>
<evidence type="ECO:0000313" key="9">
    <source>
        <dbReference type="EMBL" id="PHZ83926.1"/>
    </source>
</evidence>
<feature type="domain" description="Recombinase" evidence="8">
    <location>
        <begin position="165"/>
        <end position="276"/>
    </location>
</feature>
<dbReference type="GO" id="GO:0000150">
    <property type="term" value="F:DNA strand exchange activity"/>
    <property type="evidence" value="ECO:0007669"/>
    <property type="project" value="InterPro"/>
</dbReference>
<evidence type="ECO:0000256" key="5">
    <source>
        <dbReference type="PROSITE-ProRule" id="PRU10137"/>
    </source>
</evidence>
<dbReference type="InterPro" id="IPR025827">
    <property type="entry name" value="Zn_ribbon_recom_dom"/>
</dbReference>
<comment type="caution">
    <text evidence="9">The sequence shown here is derived from an EMBL/GenBank/DDBJ whole genome shotgun (WGS) entry which is preliminary data.</text>
</comment>
<evidence type="ECO:0000256" key="1">
    <source>
        <dbReference type="ARBA" id="ARBA00022908"/>
    </source>
</evidence>
<evidence type="ECO:0000313" key="10">
    <source>
        <dbReference type="Proteomes" id="UP000229730"/>
    </source>
</evidence>
<dbReference type="OrthoDB" id="7277848at2"/>
<proteinExistence type="predicted"/>
<dbReference type="SUPFAM" id="SSF53041">
    <property type="entry name" value="Resolvase-like"/>
    <property type="match status" value="1"/>
</dbReference>
<dbReference type="InParanoid" id="A0A2G4YR42"/>
<evidence type="ECO:0000256" key="3">
    <source>
        <dbReference type="ARBA" id="ARBA00023172"/>
    </source>
</evidence>
<dbReference type="PANTHER" id="PTHR30461:SF23">
    <property type="entry name" value="DNA RECOMBINASE-RELATED"/>
    <property type="match status" value="1"/>
</dbReference>
<dbReference type="SMART" id="SM00857">
    <property type="entry name" value="Resolvase"/>
    <property type="match status" value="1"/>
</dbReference>
<dbReference type="InterPro" id="IPR011109">
    <property type="entry name" value="DNA_bind_recombinase_dom"/>
</dbReference>
<dbReference type="EMBL" id="PDEM01000031">
    <property type="protein sequence ID" value="PHZ83926.1"/>
    <property type="molecule type" value="Genomic_DNA"/>
</dbReference>
<keyword evidence="3" id="KW-0233">DNA recombination</keyword>
<dbReference type="CDD" id="cd00338">
    <property type="entry name" value="Ser_Recombinase"/>
    <property type="match status" value="1"/>
</dbReference>
<gene>
    <name evidence="9" type="ORF">CRD36_16035</name>
</gene>
<dbReference type="PANTHER" id="PTHR30461">
    <property type="entry name" value="DNA-INVERTASE FROM LAMBDOID PROPHAGE"/>
    <property type="match status" value="1"/>
</dbReference>
<dbReference type="InterPro" id="IPR038109">
    <property type="entry name" value="DNA_bind_recomb_sf"/>
</dbReference>
<evidence type="ECO:0000259" key="7">
    <source>
        <dbReference type="PROSITE" id="PS51736"/>
    </source>
</evidence>
<evidence type="ECO:0000259" key="8">
    <source>
        <dbReference type="PROSITE" id="PS51737"/>
    </source>
</evidence>
<evidence type="ECO:0000256" key="2">
    <source>
        <dbReference type="ARBA" id="ARBA00023125"/>
    </source>
</evidence>
<dbReference type="Pfam" id="PF07508">
    <property type="entry name" value="Recombinase"/>
    <property type="match status" value="1"/>
</dbReference>
<dbReference type="PROSITE" id="PS51736">
    <property type="entry name" value="RECOMBINASES_3"/>
    <property type="match status" value="1"/>
</dbReference>
<feature type="coiled-coil region" evidence="6">
    <location>
        <begin position="357"/>
        <end position="391"/>
    </location>
</feature>
<feature type="active site" description="O-(5'-phospho-DNA)-serine intermediate" evidence="4 5">
    <location>
        <position position="20"/>
    </location>
</feature>
<dbReference type="InterPro" id="IPR006118">
    <property type="entry name" value="Recombinase_CS"/>
</dbReference>
<dbReference type="InterPro" id="IPR050639">
    <property type="entry name" value="SSR_resolvase"/>
</dbReference>
<keyword evidence="6" id="KW-0175">Coiled coil</keyword>
<accession>A0A2G4YR42</accession>
<dbReference type="Pfam" id="PF00239">
    <property type="entry name" value="Resolvase"/>
    <property type="match status" value="1"/>
</dbReference>
<dbReference type="Proteomes" id="UP000229730">
    <property type="component" value="Unassembled WGS sequence"/>
</dbReference>
<dbReference type="AlphaFoldDB" id="A0A2G4YR42"/>
<evidence type="ECO:0000256" key="6">
    <source>
        <dbReference type="SAM" id="Coils"/>
    </source>
</evidence>
<keyword evidence="1" id="KW-0229">DNA integration</keyword>
<reference evidence="9 10" key="1">
    <citation type="submission" date="2017-10" db="EMBL/GenBank/DDBJ databases">
        <title>Frigbacter circumglobatus gen. nov. sp. nov., isolated from sediment cultured in situ.</title>
        <authorList>
            <person name="Zhao Z."/>
        </authorList>
    </citation>
    <scope>NUCLEOTIDE SEQUENCE [LARGE SCALE GENOMIC DNA]</scope>
    <source>
        <strain evidence="9 10">ZYL</strain>
    </source>
</reference>
<dbReference type="InterPro" id="IPR036162">
    <property type="entry name" value="Resolvase-like_N_sf"/>
</dbReference>
<sequence>MKNKLPDYDTVSAVLYARVSSKEQEREGYSIPSQLKLLREYAAKENIKITEEYVDIETAKRSGRVNFEKMVHYLRRHKRVKALLVEKTDRLYRNLKDWVTIDELDIEIHFAKEGTVLAQDSRSSEKFMHGIKVLMAKNYIDNLSEETRKGMIEKAEQGVWPSFAPLGYLNVAGENGKRIIETDPVLGPMITCLFEWYCTGRYSLRQVSEKARQAGLIFRKSGKPVPTSSIHKILRNRLYTGVFEWRGKLYKGSHELLIPFVLWERVQGVLDGRNASKIRGSSYNFAFTGLVTCGHCGCAMVAEIKKKKYIYYHCSGYKGKCDEPYTREEVLEEHFTALLKQLRFDDEVFEWIRKALKDSCSDKVRAQTESYKNLEKERGRLQRRLDEMYIDKLDGKVTEKFYNRMHIKWSEEKERCFRDMELYNEADESYMEDGIELLRLAKDAHVLFEKQPPEEKSKMLDFILSNCSWKNGKLYAEFKQPFDLLAETVANDIQSKKAGIQNSDRFEKWLPEQDSNLRQID</sequence>
<dbReference type="Gene3D" id="3.90.1750.20">
    <property type="entry name" value="Putative Large Serine Recombinase, Chain B, Domain 2"/>
    <property type="match status" value="1"/>
</dbReference>
<dbReference type="Pfam" id="PF13408">
    <property type="entry name" value="Zn_ribbon_recom"/>
    <property type="match status" value="1"/>
</dbReference>
<protein>
    <submittedName>
        <fullName evidence="9">Recombinase family protein</fullName>
    </submittedName>
</protein>
<dbReference type="GO" id="GO:0015074">
    <property type="term" value="P:DNA integration"/>
    <property type="evidence" value="ECO:0007669"/>
    <property type="project" value="UniProtKB-KW"/>
</dbReference>